<dbReference type="eggNOG" id="ENOG50330BQ">
    <property type="taxonomic scope" value="Bacteria"/>
</dbReference>
<evidence type="ECO:0000313" key="2">
    <source>
        <dbReference type="Proteomes" id="UP000001946"/>
    </source>
</evidence>
<evidence type="ECO:0000313" key="1">
    <source>
        <dbReference type="EMBL" id="BAE83090.1"/>
    </source>
</evidence>
<sequence>MKVILMNQQEFHMLDDEKLIWIYVELIIRKVRGKAPATKSQIIMQLTNGQRALFLFQVLYGHANNGIPQFFAQISYLADRLDIWSALKSGMKYFNDIEMLSLIEKMETVYAYYEVAQRREDRILLDELEKLYKERIPFTLKRIGSLIRSNPAEFTVSFDLISYEK</sequence>
<protein>
    <recommendedName>
        <fullName evidence="3">DUF4375 domain-containing protein</fullName>
    </recommendedName>
</protein>
<keyword evidence="2" id="KW-1185">Reference proteome</keyword>
<dbReference type="KEGG" id="dsy:DSY1301"/>
<dbReference type="AlphaFoldDB" id="Q24Y02"/>
<dbReference type="HOGENOM" id="CLU_129800_0_0_9"/>
<name>Q24Y02_DESHY</name>
<accession>Q24Y02</accession>
<dbReference type="Gene3D" id="1.20.1420.60">
    <property type="match status" value="1"/>
</dbReference>
<organism evidence="1 2">
    <name type="scientific">Desulfitobacterium hafniense (strain Y51)</name>
    <dbReference type="NCBI Taxonomy" id="138119"/>
    <lineage>
        <taxon>Bacteria</taxon>
        <taxon>Bacillati</taxon>
        <taxon>Bacillota</taxon>
        <taxon>Clostridia</taxon>
        <taxon>Eubacteriales</taxon>
        <taxon>Desulfitobacteriaceae</taxon>
        <taxon>Desulfitobacterium</taxon>
    </lineage>
</organism>
<proteinExistence type="predicted"/>
<reference evidence="1 2" key="1">
    <citation type="journal article" date="2006" name="J. Bacteriol.">
        <title>Complete genome sequence of the dehalorespiring bacterium Desulfitobacterium hafniense Y51 and comparison with Dehalococcoides ethenogenes 195.</title>
        <authorList>
            <person name="Nonaka H."/>
            <person name="Keresztes G."/>
            <person name="Shinoda Y."/>
            <person name="Ikenaga Y."/>
            <person name="Abe M."/>
            <person name="Naito K."/>
            <person name="Inatomi K."/>
            <person name="Furukawa K."/>
            <person name="Inui M."/>
            <person name="Yukawa H."/>
        </authorList>
    </citation>
    <scope>NUCLEOTIDE SEQUENCE [LARGE SCALE GENOMIC DNA]</scope>
    <source>
        <strain evidence="1 2">Y51</strain>
    </source>
</reference>
<evidence type="ECO:0008006" key="3">
    <source>
        <dbReference type="Google" id="ProtNLM"/>
    </source>
</evidence>
<dbReference type="Proteomes" id="UP000001946">
    <property type="component" value="Chromosome"/>
</dbReference>
<dbReference type="EMBL" id="AP008230">
    <property type="protein sequence ID" value="BAE83090.1"/>
    <property type="molecule type" value="Genomic_DNA"/>
</dbReference>
<gene>
    <name evidence="1" type="ordered locus">DSY1301</name>
</gene>